<dbReference type="Pfam" id="PF01638">
    <property type="entry name" value="HxlR"/>
    <property type="match status" value="1"/>
</dbReference>
<dbReference type="PROSITE" id="PS51118">
    <property type="entry name" value="HTH_HXLR"/>
    <property type="match status" value="1"/>
</dbReference>
<dbReference type="PANTHER" id="PTHR33204">
    <property type="entry name" value="TRANSCRIPTIONAL REGULATOR, MARR FAMILY"/>
    <property type="match status" value="1"/>
</dbReference>
<keyword evidence="2" id="KW-0238">DNA-binding</keyword>
<dbReference type="InterPro" id="IPR002577">
    <property type="entry name" value="HTH_HxlR"/>
</dbReference>
<proteinExistence type="predicted"/>
<dbReference type="OrthoDB" id="9800350at2"/>
<dbReference type="Gene3D" id="1.10.10.10">
    <property type="entry name" value="Winged helix-like DNA-binding domain superfamily/Winged helix DNA-binding domain"/>
    <property type="match status" value="1"/>
</dbReference>
<keyword evidence="3" id="KW-0804">Transcription</keyword>
<dbReference type="InterPro" id="IPR036388">
    <property type="entry name" value="WH-like_DNA-bd_sf"/>
</dbReference>
<reference evidence="5 6" key="1">
    <citation type="submission" date="2019-06" db="EMBL/GenBank/DDBJ databases">
        <authorList>
            <person name="Li M."/>
        </authorList>
    </citation>
    <scope>NUCLEOTIDE SEQUENCE [LARGE SCALE GENOMIC DNA]</scope>
    <source>
        <strain evidence="5 6">BGMRC2036</strain>
    </source>
</reference>
<organism evidence="5 6">
    <name type="scientific">Martelella alba</name>
    <dbReference type="NCBI Taxonomy" id="2590451"/>
    <lineage>
        <taxon>Bacteria</taxon>
        <taxon>Pseudomonadati</taxon>
        <taxon>Pseudomonadota</taxon>
        <taxon>Alphaproteobacteria</taxon>
        <taxon>Hyphomicrobiales</taxon>
        <taxon>Aurantimonadaceae</taxon>
        <taxon>Martelella</taxon>
    </lineage>
</organism>
<gene>
    <name evidence="5" type="ORF">FJU08_13555</name>
</gene>
<dbReference type="Proteomes" id="UP000318801">
    <property type="component" value="Unassembled WGS sequence"/>
</dbReference>
<evidence type="ECO:0000313" key="6">
    <source>
        <dbReference type="Proteomes" id="UP000318801"/>
    </source>
</evidence>
<feature type="domain" description="HTH hxlR-type" evidence="4">
    <location>
        <begin position="15"/>
        <end position="115"/>
    </location>
</feature>
<dbReference type="AlphaFoldDB" id="A0A506UB34"/>
<dbReference type="RefSeq" id="WP_141149542.1">
    <property type="nucleotide sequence ID" value="NZ_VHLG01000008.1"/>
</dbReference>
<sequence length="124" mass="13999">MNLTVPRTTRLSGACGRVAPVLQRVGDKWTVLVIVSLDHNGPMRFNALKRSVDGISQQMLTRVLKALERDGMVNRTTYPTTPPQVEYELTDLGRSLSVPVLALGDWVLDHLDEIDQARQRYDQR</sequence>
<evidence type="ECO:0000256" key="3">
    <source>
        <dbReference type="ARBA" id="ARBA00023163"/>
    </source>
</evidence>
<name>A0A506UB34_9HYPH</name>
<evidence type="ECO:0000256" key="1">
    <source>
        <dbReference type="ARBA" id="ARBA00023015"/>
    </source>
</evidence>
<keyword evidence="6" id="KW-1185">Reference proteome</keyword>
<dbReference type="EMBL" id="VHLG01000008">
    <property type="protein sequence ID" value="TPW29819.1"/>
    <property type="molecule type" value="Genomic_DNA"/>
</dbReference>
<dbReference type="GO" id="GO:0003677">
    <property type="term" value="F:DNA binding"/>
    <property type="evidence" value="ECO:0007669"/>
    <property type="project" value="UniProtKB-KW"/>
</dbReference>
<dbReference type="PANTHER" id="PTHR33204:SF39">
    <property type="entry name" value="TRANSCRIPTIONAL REGULATORY PROTEIN"/>
    <property type="match status" value="1"/>
</dbReference>
<dbReference type="InterPro" id="IPR036390">
    <property type="entry name" value="WH_DNA-bd_sf"/>
</dbReference>
<evidence type="ECO:0000256" key="2">
    <source>
        <dbReference type="ARBA" id="ARBA00023125"/>
    </source>
</evidence>
<keyword evidence="1" id="KW-0805">Transcription regulation</keyword>
<evidence type="ECO:0000313" key="5">
    <source>
        <dbReference type="EMBL" id="TPW29819.1"/>
    </source>
</evidence>
<evidence type="ECO:0000259" key="4">
    <source>
        <dbReference type="PROSITE" id="PS51118"/>
    </source>
</evidence>
<dbReference type="SUPFAM" id="SSF46785">
    <property type="entry name" value="Winged helix' DNA-binding domain"/>
    <property type="match status" value="1"/>
</dbReference>
<comment type="caution">
    <text evidence="5">The sequence shown here is derived from an EMBL/GenBank/DDBJ whole genome shotgun (WGS) entry which is preliminary data.</text>
</comment>
<accession>A0A506UB34</accession>
<protein>
    <submittedName>
        <fullName evidence="5">Helix-turn-helix transcriptional regulator</fullName>
    </submittedName>
</protein>